<name>A0A1T4NTR1_9FIRM</name>
<evidence type="ECO:0000313" key="2">
    <source>
        <dbReference type="Proteomes" id="UP000190657"/>
    </source>
</evidence>
<evidence type="ECO:0000313" key="1">
    <source>
        <dbReference type="EMBL" id="SJZ82108.1"/>
    </source>
</evidence>
<keyword evidence="2" id="KW-1185">Reference proteome</keyword>
<dbReference type="AlphaFoldDB" id="A0A1T4NTR1"/>
<accession>A0A1T4NTR1</accession>
<gene>
    <name evidence="1" type="ORF">SAMN02745114_01687</name>
</gene>
<dbReference type="STRING" id="290054.SAMN02745114_01687"/>
<sequence length="43" mass="5308">MTTEIKWNIPEYEIEKLARFLLPQIQKDFEEQKKNEQNDKRQG</sequence>
<dbReference type="EMBL" id="FUWW01000029">
    <property type="protein sequence ID" value="SJZ82108.1"/>
    <property type="molecule type" value="Genomic_DNA"/>
</dbReference>
<proteinExistence type="predicted"/>
<organism evidence="1 2">
    <name type="scientific">Eubacterium coprostanoligenes</name>
    <dbReference type="NCBI Taxonomy" id="290054"/>
    <lineage>
        <taxon>Bacteria</taxon>
        <taxon>Bacillati</taxon>
        <taxon>Bacillota</taxon>
        <taxon>Clostridia</taxon>
        <taxon>Eubacteriales</taxon>
        <taxon>Eubacteriaceae</taxon>
        <taxon>Eubacterium</taxon>
    </lineage>
</organism>
<reference evidence="1 2" key="1">
    <citation type="submission" date="2017-02" db="EMBL/GenBank/DDBJ databases">
        <authorList>
            <person name="Peterson S.W."/>
        </authorList>
    </citation>
    <scope>NUCLEOTIDE SEQUENCE [LARGE SCALE GENOMIC DNA]</scope>
    <source>
        <strain evidence="1 2">ATCC 51222</strain>
    </source>
</reference>
<protein>
    <submittedName>
        <fullName evidence="1">Uncharacterized protein</fullName>
    </submittedName>
</protein>
<dbReference type="Proteomes" id="UP000190657">
    <property type="component" value="Unassembled WGS sequence"/>
</dbReference>
<dbReference type="RefSeq" id="WP_278286422.1">
    <property type="nucleotide sequence ID" value="NZ_FUWW01000029.1"/>
</dbReference>